<dbReference type="PANTHER" id="PTHR45856:SF25">
    <property type="entry name" value="FUNGAL LIPASE-LIKE DOMAIN-CONTAINING PROTEIN"/>
    <property type="match status" value="1"/>
</dbReference>
<evidence type="ECO:0000313" key="7">
    <source>
        <dbReference type="EMBL" id="KAF9465014.1"/>
    </source>
</evidence>
<dbReference type="EMBL" id="MU150250">
    <property type="protein sequence ID" value="KAF9465014.1"/>
    <property type="molecule type" value="Genomic_DNA"/>
</dbReference>
<keyword evidence="5" id="KW-0732">Signal</keyword>
<feature type="domain" description="Fungal lipase-type" evidence="6">
    <location>
        <begin position="104"/>
        <end position="241"/>
    </location>
</feature>
<dbReference type="InterPro" id="IPR051218">
    <property type="entry name" value="Sec_MonoDiacylglyc_Lipase"/>
</dbReference>
<keyword evidence="8" id="KW-1185">Reference proteome</keyword>
<evidence type="ECO:0000256" key="4">
    <source>
        <dbReference type="ARBA" id="ARBA00048461"/>
    </source>
</evidence>
<dbReference type="CDD" id="cd00519">
    <property type="entry name" value="Lipase_3"/>
    <property type="match status" value="1"/>
</dbReference>
<organism evidence="7 8">
    <name type="scientific">Collybia nuda</name>
    <dbReference type="NCBI Taxonomy" id="64659"/>
    <lineage>
        <taxon>Eukaryota</taxon>
        <taxon>Fungi</taxon>
        <taxon>Dikarya</taxon>
        <taxon>Basidiomycota</taxon>
        <taxon>Agaricomycotina</taxon>
        <taxon>Agaricomycetes</taxon>
        <taxon>Agaricomycetidae</taxon>
        <taxon>Agaricales</taxon>
        <taxon>Tricholomatineae</taxon>
        <taxon>Clitocybaceae</taxon>
        <taxon>Collybia</taxon>
    </lineage>
</organism>
<comment type="catalytic activity">
    <reaction evidence="4">
        <text>a monoacylglycerol + H2O = glycerol + a fatty acid + H(+)</text>
        <dbReference type="Rhea" id="RHEA:15245"/>
        <dbReference type="ChEBI" id="CHEBI:15377"/>
        <dbReference type="ChEBI" id="CHEBI:15378"/>
        <dbReference type="ChEBI" id="CHEBI:17408"/>
        <dbReference type="ChEBI" id="CHEBI:17754"/>
        <dbReference type="ChEBI" id="CHEBI:28868"/>
    </reaction>
</comment>
<dbReference type="PANTHER" id="PTHR45856">
    <property type="entry name" value="ALPHA/BETA-HYDROLASES SUPERFAMILY PROTEIN"/>
    <property type="match status" value="1"/>
</dbReference>
<evidence type="ECO:0000313" key="8">
    <source>
        <dbReference type="Proteomes" id="UP000807353"/>
    </source>
</evidence>
<evidence type="ECO:0000256" key="1">
    <source>
        <dbReference type="ARBA" id="ARBA00023157"/>
    </source>
</evidence>
<name>A0A9P5YAA8_9AGAR</name>
<evidence type="ECO:0000256" key="3">
    <source>
        <dbReference type="ARBA" id="ARBA00047591"/>
    </source>
</evidence>
<evidence type="ECO:0000256" key="2">
    <source>
        <dbReference type="ARBA" id="ARBA00043996"/>
    </source>
</evidence>
<protein>
    <submittedName>
        <fullName evidence="7">Alpha/beta-hydrolase</fullName>
    </submittedName>
</protein>
<dbReference type="InterPro" id="IPR029058">
    <property type="entry name" value="AB_hydrolase_fold"/>
</dbReference>
<dbReference type="SUPFAM" id="SSF53474">
    <property type="entry name" value="alpha/beta-Hydrolases"/>
    <property type="match status" value="1"/>
</dbReference>
<dbReference type="InterPro" id="IPR002921">
    <property type="entry name" value="Fungal_lipase-type"/>
</dbReference>
<accession>A0A9P5YAA8</accession>
<evidence type="ECO:0000256" key="5">
    <source>
        <dbReference type="SAM" id="SignalP"/>
    </source>
</evidence>
<reference evidence="7" key="1">
    <citation type="submission" date="2020-11" db="EMBL/GenBank/DDBJ databases">
        <authorList>
            <consortium name="DOE Joint Genome Institute"/>
            <person name="Ahrendt S."/>
            <person name="Riley R."/>
            <person name="Andreopoulos W."/>
            <person name="Labutti K."/>
            <person name="Pangilinan J."/>
            <person name="Ruiz-Duenas F.J."/>
            <person name="Barrasa J.M."/>
            <person name="Sanchez-Garcia M."/>
            <person name="Camarero S."/>
            <person name="Miyauchi S."/>
            <person name="Serrano A."/>
            <person name="Linde D."/>
            <person name="Babiker R."/>
            <person name="Drula E."/>
            <person name="Ayuso-Fernandez I."/>
            <person name="Pacheco R."/>
            <person name="Padilla G."/>
            <person name="Ferreira P."/>
            <person name="Barriuso J."/>
            <person name="Kellner H."/>
            <person name="Castanera R."/>
            <person name="Alfaro M."/>
            <person name="Ramirez L."/>
            <person name="Pisabarro A.G."/>
            <person name="Kuo A."/>
            <person name="Tritt A."/>
            <person name="Lipzen A."/>
            <person name="He G."/>
            <person name="Yan M."/>
            <person name="Ng V."/>
            <person name="Cullen D."/>
            <person name="Martin F."/>
            <person name="Rosso M.-N."/>
            <person name="Henrissat B."/>
            <person name="Hibbett D."/>
            <person name="Martinez A.T."/>
            <person name="Grigoriev I.V."/>
        </authorList>
    </citation>
    <scope>NUCLEOTIDE SEQUENCE</scope>
    <source>
        <strain evidence="7">CBS 247.69</strain>
    </source>
</reference>
<dbReference type="Gene3D" id="3.40.50.1820">
    <property type="entry name" value="alpha/beta hydrolase"/>
    <property type="match status" value="1"/>
</dbReference>
<gene>
    <name evidence="7" type="ORF">BDZ94DRAFT_1320613</name>
</gene>
<feature type="signal peptide" evidence="5">
    <location>
        <begin position="1"/>
        <end position="23"/>
    </location>
</feature>
<comment type="catalytic activity">
    <reaction evidence="3">
        <text>a diacylglycerol + H2O = a monoacylglycerol + a fatty acid + H(+)</text>
        <dbReference type="Rhea" id="RHEA:32731"/>
        <dbReference type="ChEBI" id="CHEBI:15377"/>
        <dbReference type="ChEBI" id="CHEBI:15378"/>
        <dbReference type="ChEBI" id="CHEBI:17408"/>
        <dbReference type="ChEBI" id="CHEBI:18035"/>
        <dbReference type="ChEBI" id="CHEBI:28868"/>
    </reaction>
</comment>
<dbReference type="Proteomes" id="UP000807353">
    <property type="component" value="Unassembled WGS sequence"/>
</dbReference>
<dbReference type="AlphaFoldDB" id="A0A9P5YAA8"/>
<feature type="chain" id="PRO_5040223478" evidence="5">
    <location>
        <begin position="24"/>
        <end position="305"/>
    </location>
</feature>
<comment type="similarity">
    <text evidence="2">Belongs to the AB hydrolase superfamily. Lipase family. Class 3 subfamily.</text>
</comment>
<dbReference type="OrthoDB" id="426718at2759"/>
<keyword evidence="1" id="KW-1015">Disulfide bond</keyword>
<dbReference type="Pfam" id="PF01764">
    <property type="entry name" value="Lipase_3"/>
    <property type="match status" value="1"/>
</dbReference>
<evidence type="ECO:0000259" key="6">
    <source>
        <dbReference type="Pfam" id="PF01764"/>
    </source>
</evidence>
<dbReference type="GO" id="GO:0006629">
    <property type="term" value="P:lipid metabolic process"/>
    <property type="evidence" value="ECO:0007669"/>
    <property type="project" value="InterPro"/>
</dbReference>
<proteinExistence type="inferred from homology"/>
<sequence>MLVLLQLTFLFSSVLLLSSTGFAAVSFPVTKPVPRATISTLAPYTQFARAAYCPQYKLHRWECGVACNALTSFQPSLVAGDGNGIQTYFVGYWPPEKTVIVAHQGTDPTRLVSDLTDMNILLDPLNDTLFPDVPSNVKVHDGFRNEHALTAPIILAEVKKLFKYRHIKKVTVIGHSLGGALAELDALYLTLNLPANTSVHAVTYGTPRVGNLAFAKLIDKMVPNFRRINNKKDIVPIVPGRSMGFAHPRGELHILSPGKAIFCPGNDDAINWQCQIQTVPTVLRGSLVDHLGPYEGIPIGTGACT</sequence>
<comment type="caution">
    <text evidence="7">The sequence shown here is derived from an EMBL/GenBank/DDBJ whole genome shotgun (WGS) entry which is preliminary data.</text>
</comment>